<dbReference type="KEGG" id="spad:DVK44_14970"/>
<proteinExistence type="predicted"/>
<dbReference type="OrthoDB" id="4350291at2"/>
<sequence>MIVLLALLVPVSAIAAWSDLEVGDTGRFISTVAPLDSDPHVRQAVADRITDEVMTQVRVGPLHQSVRSLLHEAVLSFATTEAFKNAWRTAARAVHSAAAEVLSGDHSNGKNTPGGHRKNGQNDRTVTIDLAPIAEQVKRQLVTDHVPFANRIPVRHTEITVLESNGLGVWRVVAQGLRTAGIWPAVGTVVLAAVALLLAADRRRALIRVGAAFTAGAALLVIAVAVARGSVLADLPNNGDRSAARALYDALTVSLRTAAWSVLAAGPALALGAWLTGRRRAPRHPAPPPSAPTAPTAPTPTAPRIPRRTSRRPSRT</sequence>
<evidence type="ECO:0000256" key="2">
    <source>
        <dbReference type="SAM" id="Phobius"/>
    </source>
</evidence>
<dbReference type="EMBL" id="CP031194">
    <property type="protein sequence ID" value="AXG82605.1"/>
    <property type="molecule type" value="Genomic_DNA"/>
</dbReference>
<feature type="region of interest" description="Disordered" evidence="1">
    <location>
        <begin position="101"/>
        <end position="123"/>
    </location>
</feature>
<keyword evidence="3" id="KW-0732">Signal</keyword>
<organism evidence="4 5">
    <name type="scientific">Streptomyces paludis</name>
    <dbReference type="NCBI Taxonomy" id="2282738"/>
    <lineage>
        <taxon>Bacteria</taxon>
        <taxon>Bacillati</taxon>
        <taxon>Actinomycetota</taxon>
        <taxon>Actinomycetes</taxon>
        <taxon>Kitasatosporales</taxon>
        <taxon>Streptomycetaceae</taxon>
        <taxon>Streptomyces</taxon>
    </lineage>
</organism>
<gene>
    <name evidence="4" type="ORF">DVK44_14970</name>
</gene>
<dbReference type="Proteomes" id="UP000253868">
    <property type="component" value="Chromosome"/>
</dbReference>
<keyword evidence="2" id="KW-0472">Membrane</keyword>
<evidence type="ECO:0000313" key="4">
    <source>
        <dbReference type="EMBL" id="AXG82605.1"/>
    </source>
</evidence>
<name>A0A345I0Y1_9ACTN</name>
<dbReference type="AlphaFoldDB" id="A0A345I0Y1"/>
<feature type="compositionally biased region" description="Pro residues" evidence="1">
    <location>
        <begin position="284"/>
        <end position="303"/>
    </location>
</feature>
<evidence type="ECO:0000313" key="5">
    <source>
        <dbReference type="Proteomes" id="UP000253868"/>
    </source>
</evidence>
<keyword evidence="2" id="KW-1133">Transmembrane helix</keyword>
<feature type="transmembrane region" description="Helical" evidence="2">
    <location>
        <begin position="206"/>
        <end position="227"/>
    </location>
</feature>
<keyword evidence="5" id="KW-1185">Reference proteome</keyword>
<evidence type="ECO:0000256" key="1">
    <source>
        <dbReference type="SAM" id="MobiDB-lite"/>
    </source>
</evidence>
<feature type="transmembrane region" description="Helical" evidence="2">
    <location>
        <begin position="181"/>
        <end position="199"/>
    </location>
</feature>
<reference evidence="5" key="1">
    <citation type="submission" date="2018-07" db="EMBL/GenBank/DDBJ databases">
        <authorList>
            <person name="Zhao J."/>
        </authorList>
    </citation>
    <scope>NUCLEOTIDE SEQUENCE [LARGE SCALE GENOMIC DNA]</scope>
    <source>
        <strain evidence="5">GSSD-12</strain>
    </source>
</reference>
<feature type="compositionally biased region" description="Basic residues" evidence="1">
    <location>
        <begin position="305"/>
        <end position="316"/>
    </location>
</feature>
<feature type="signal peptide" evidence="3">
    <location>
        <begin position="1"/>
        <end position="15"/>
    </location>
</feature>
<evidence type="ECO:0008006" key="6">
    <source>
        <dbReference type="Google" id="ProtNLM"/>
    </source>
</evidence>
<keyword evidence="2" id="KW-0812">Transmembrane</keyword>
<feature type="transmembrane region" description="Helical" evidence="2">
    <location>
        <begin position="257"/>
        <end position="275"/>
    </location>
</feature>
<feature type="chain" id="PRO_5016931693" description="Integral membrane protein" evidence="3">
    <location>
        <begin position="16"/>
        <end position="316"/>
    </location>
</feature>
<evidence type="ECO:0000256" key="3">
    <source>
        <dbReference type="SAM" id="SignalP"/>
    </source>
</evidence>
<protein>
    <recommendedName>
        <fullName evidence="6">Integral membrane protein</fullName>
    </recommendedName>
</protein>
<feature type="region of interest" description="Disordered" evidence="1">
    <location>
        <begin position="279"/>
        <end position="316"/>
    </location>
</feature>
<accession>A0A345I0Y1</accession>